<protein>
    <submittedName>
        <fullName evidence="2">Uncharacterized protein</fullName>
    </submittedName>
</protein>
<dbReference type="RefSeq" id="WP_244839604.1">
    <property type="nucleotide sequence ID" value="NZ_CP107006.1"/>
</dbReference>
<name>A0ABY6IVP1_9BACT</name>
<organism evidence="2 3">
    <name type="scientific">Chitinophaga horti</name>
    <dbReference type="NCBI Taxonomy" id="2920382"/>
    <lineage>
        <taxon>Bacteria</taxon>
        <taxon>Pseudomonadati</taxon>
        <taxon>Bacteroidota</taxon>
        <taxon>Chitinophagia</taxon>
        <taxon>Chitinophagales</taxon>
        <taxon>Chitinophagaceae</taxon>
        <taxon>Chitinophaga</taxon>
    </lineage>
</organism>
<evidence type="ECO:0000256" key="1">
    <source>
        <dbReference type="SAM" id="SignalP"/>
    </source>
</evidence>
<sequence length="262" mass="28738">MKLWTINRVALAGVCLYALAACNKGENDLLNEVNVIPVSFKGFNGGTGQLDVKLDTFDTQIPSNNAFDFTQAVSFLNGHKEVKLSVTDAANDKVLLEKTVTQADAPLRINFLYLDGTVSDLPRVAPIETGKLKASFMFRPTVTKYSGPVDIVLVKYYVTPKVIEELGRINNVQPNTFSETVTIPSFSTAQQQYNGQLTAVQFRALIYKAGTTEYYTHGTGYVWNISTTSVPLPAASASSSKAFVFSESPQGTTMRYTKNFEL</sequence>
<gene>
    <name evidence="2" type="ORF">MKQ68_15225</name>
</gene>
<proteinExistence type="predicted"/>
<accession>A0ABY6IVP1</accession>
<feature type="signal peptide" evidence="1">
    <location>
        <begin position="1"/>
        <end position="20"/>
    </location>
</feature>
<keyword evidence="3" id="KW-1185">Reference proteome</keyword>
<evidence type="ECO:0000313" key="2">
    <source>
        <dbReference type="EMBL" id="UYQ91443.1"/>
    </source>
</evidence>
<dbReference type="EMBL" id="CP107006">
    <property type="protein sequence ID" value="UYQ91443.1"/>
    <property type="molecule type" value="Genomic_DNA"/>
</dbReference>
<reference evidence="2" key="1">
    <citation type="submission" date="2022-10" db="EMBL/GenBank/DDBJ databases">
        <title>Chitinophaga sp. nov., isolated from soil.</title>
        <authorList>
            <person name="Jeon C.O."/>
        </authorList>
    </citation>
    <scope>NUCLEOTIDE SEQUENCE</scope>
    <source>
        <strain evidence="2">R8</strain>
    </source>
</reference>
<keyword evidence="1" id="KW-0732">Signal</keyword>
<evidence type="ECO:0000313" key="3">
    <source>
        <dbReference type="Proteomes" id="UP001162741"/>
    </source>
</evidence>
<feature type="chain" id="PRO_5045818672" evidence="1">
    <location>
        <begin position="21"/>
        <end position="262"/>
    </location>
</feature>
<dbReference type="PROSITE" id="PS51257">
    <property type="entry name" value="PROKAR_LIPOPROTEIN"/>
    <property type="match status" value="1"/>
</dbReference>
<dbReference type="Proteomes" id="UP001162741">
    <property type="component" value="Chromosome"/>
</dbReference>